<gene>
    <name evidence="8" type="ORF">RFI_15889</name>
</gene>
<evidence type="ECO:0000256" key="2">
    <source>
        <dbReference type="ARBA" id="ARBA00009773"/>
    </source>
</evidence>
<organism evidence="8 9">
    <name type="scientific">Reticulomyxa filosa</name>
    <dbReference type="NCBI Taxonomy" id="46433"/>
    <lineage>
        <taxon>Eukaryota</taxon>
        <taxon>Sar</taxon>
        <taxon>Rhizaria</taxon>
        <taxon>Retaria</taxon>
        <taxon>Foraminifera</taxon>
        <taxon>Monothalamids</taxon>
        <taxon>Reticulomyxidae</taxon>
        <taxon>Reticulomyxa</taxon>
    </lineage>
</organism>
<evidence type="ECO:0000313" key="8">
    <source>
        <dbReference type="EMBL" id="ETO21315.1"/>
    </source>
</evidence>
<accession>X6N4V6</accession>
<evidence type="ECO:0000256" key="6">
    <source>
        <dbReference type="SAM" id="Coils"/>
    </source>
</evidence>
<dbReference type="EMBL" id="ASPP01011744">
    <property type="protein sequence ID" value="ETO21315.1"/>
    <property type="molecule type" value="Genomic_DNA"/>
</dbReference>
<dbReference type="GO" id="GO:0016020">
    <property type="term" value="C:membrane"/>
    <property type="evidence" value="ECO:0007669"/>
    <property type="project" value="UniProtKB-SubCell"/>
</dbReference>
<comment type="similarity">
    <text evidence="2">Belongs to the autoinducer-2 exporter (AI-2E) (TC 2.A.86) family.</text>
</comment>
<dbReference type="PANTHER" id="PTHR21716:SF64">
    <property type="entry name" value="AI-2 TRANSPORT PROTEIN TQSA"/>
    <property type="match status" value="1"/>
</dbReference>
<dbReference type="PANTHER" id="PTHR21716">
    <property type="entry name" value="TRANSMEMBRANE PROTEIN"/>
    <property type="match status" value="1"/>
</dbReference>
<dbReference type="GO" id="GO:0003677">
    <property type="term" value="F:DNA binding"/>
    <property type="evidence" value="ECO:0007669"/>
    <property type="project" value="InterPro"/>
</dbReference>
<dbReference type="InterPro" id="IPR046367">
    <property type="entry name" value="GapR-like_DNA-bd"/>
</dbReference>
<sequence length="305" mass="34512">MGLFSLMIIPIIYTQSTKLIEFLNHYITNINQDSLDKLIHKVEVFSPELLNKIDDSLNDFLRYVMSFASGLLKNIFHSGVIAINILSLIFITPIVTFYILRDWDSFTNKFKALIPIKFKGDAIQLIEDLDNTLSGYLRGQIYVCIILGCYYALGLALIGLDSGIALGFITGTLTFIPYVGALFGSTLAILVSALQFQNWYYIGLVGFIFILGQILEGYIITPKLIGSGIASDVLKQFIERIERLEQEKREIAEHVRDLFMEAKGNGFEPKIMKQVIKARKMKKEELAEEEALLDTYKRALGLIED</sequence>
<dbReference type="Pfam" id="PF01594">
    <property type="entry name" value="AI-2E_transport"/>
    <property type="match status" value="1"/>
</dbReference>
<evidence type="ECO:0000256" key="5">
    <source>
        <dbReference type="ARBA" id="ARBA00023136"/>
    </source>
</evidence>
<dbReference type="NCBIfam" id="NF010247">
    <property type="entry name" value="PRK13694.1"/>
    <property type="match status" value="1"/>
</dbReference>
<evidence type="ECO:0000256" key="4">
    <source>
        <dbReference type="ARBA" id="ARBA00022989"/>
    </source>
</evidence>
<keyword evidence="3" id="KW-0812">Transmembrane</keyword>
<keyword evidence="4" id="KW-1133">Transmembrane helix</keyword>
<evidence type="ECO:0000313" key="9">
    <source>
        <dbReference type="Proteomes" id="UP000023152"/>
    </source>
</evidence>
<dbReference type="Pfam" id="PF10073">
    <property type="entry name" value="GapR_DNA-bd"/>
    <property type="match status" value="1"/>
</dbReference>
<proteinExistence type="inferred from homology"/>
<keyword evidence="9" id="KW-1185">Reference proteome</keyword>
<dbReference type="Proteomes" id="UP000023152">
    <property type="component" value="Unassembled WGS sequence"/>
</dbReference>
<evidence type="ECO:0000256" key="1">
    <source>
        <dbReference type="ARBA" id="ARBA00004141"/>
    </source>
</evidence>
<keyword evidence="6" id="KW-0175">Coiled coil</keyword>
<feature type="coiled-coil region" evidence="6">
    <location>
        <begin position="234"/>
        <end position="299"/>
    </location>
</feature>
<evidence type="ECO:0000259" key="7">
    <source>
        <dbReference type="Pfam" id="PF10073"/>
    </source>
</evidence>
<comment type="caution">
    <text evidence="8">The sequence shown here is derived from an EMBL/GenBank/DDBJ whole genome shotgun (WGS) entry which is preliminary data.</text>
</comment>
<comment type="subcellular location">
    <subcellularLocation>
        <location evidence="1">Membrane</location>
        <topology evidence="1">Multi-pass membrane protein</topology>
    </subcellularLocation>
</comment>
<dbReference type="GO" id="GO:0055085">
    <property type="term" value="P:transmembrane transport"/>
    <property type="evidence" value="ECO:0007669"/>
    <property type="project" value="TreeGrafter"/>
</dbReference>
<keyword evidence="5" id="KW-0472">Membrane</keyword>
<dbReference type="OrthoDB" id="10071870at2759"/>
<dbReference type="AlphaFoldDB" id="X6N4V6"/>
<feature type="domain" description="GapR-like DNA-binding" evidence="7">
    <location>
        <begin position="230"/>
        <end position="301"/>
    </location>
</feature>
<name>X6N4V6_RETFI</name>
<evidence type="ECO:0000256" key="3">
    <source>
        <dbReference type="ARBA" id="ARBA00022692"/>
    </source>
</evidence>
<reference evidence="8 9" key="1">
    <citation type="journal article" date="2013" name="Curr. Biol.">
        <title>The Genome of the Foraminiferan Reticulomyxa filosa.</title>
        <authorList>
            <person name="Glockner G."/>
            <person name="Hulsmann N."/>
            <person name="Schleicher M."/>
            <person name="Noegel A.A."/>
            <person name="Eichinger L."/>
            <person name="Gallinger C."/>
            <person name="Pawlowski J."/>
            <person name="Sierra R."/>
            <person name="Euteneuer U."/>
            <person name="Pillet L."/>
            <person name="Moustafa A."/>
            <person name="Platzer M."/>
            <person name="Groth M."/>
            <person name="Szafranski K."/>
            <person name="Schliwa M."/>
        </authorList>
    </citation>
    <scope>NUCLEOTIDE SEQUENCE [LARGE SCALE GENOMIC DNA]</scope>
</reference>
<protein>
    <submittedName>
        <fullName evidence="8">Putative permease protein</fullName>
    </submittedName>
</protein>
<dbReference type="InterPro" id="IPR002549">
    <property type="entry name" value="AI-2E-like"/>
</dbReference>